<sequence length="173" mass="19465">MAPRAKRDNPELWEKVKHEVTEGDKGGNPGQWSARKAQMAVQEYKRRGGGYQGRKSADNSLVQWEKEDWGTKSGRKSTDTGERYLPKEARETLSDSEYKRTTAKKRKDSAKGQQFSRQPADVARKTSASRRTGHGHGGGQDNGSRAALYEEAKKRDIPGRSKMSKEELRRALS</sequence>
<dbReference type="EMBL" id="CP051775">
    <property type="protein sequence ID" value="QJE72880.1"/>
    <property type="molecule type" value="Genomic_DNA"/>
</dbReference>
<feature type="region of interest" description="Disordered" evidence="1">
    <location>
        <begin position="1"/>
        <end position="173"/>
    </location>
</feature>
<feature type="compositionally biased region" description="Basic and acidic residues" evidence="1">
    <location>
        <begin position="64"/>
        <end position="100"/>
    </location>
</feature>
<proteinExistence type="predicted"/>
<accession>A0A858R625</accession>
<reference evidence="2" key="1">
    <citation type="submission" date="2020-04" db="EMBL/GenBank/DDBJ databases">
        <title>A desert anoxygenic phototrophic bacterium fixes CO2 using RubisCO under aerobic conditions.</title>
        <authorList>
            <person name="Tang K."/>
        </authorList>
    </citation>
    <scope>NUCLEOTIDE SEQUENCE [LARGE SCALE GENOMIC DNA]</scope>
    <source>
        <strain evidence="2">MIMtkB3</strain>
    </source>
</reference>
<feature type="compositionally biased region" description="Basic and acidic residues" evidence="1">
    <location>
        <begin position="148"/>
        <end position="173"/>
    </location>
</feature>
<evidence type="ECO:0008006" key="4">
    <source>
        <dbReference type="Google" id="ProtNLM"/>
    </source>
</evidence>
<dbReference type="KEGG" id="acru:HHL28_07045"/>
<dbReference type="AlphaFoldDB" id="A0A858R625"/>
<organism evidence="2 3">
    <name type="scientific">Aerophototrophica crusticola</name>
    <dbReference type="NCBI Taxonomy" id="1709002"/>
    <lineage>
        <taxon>Bacteria</taxon>
        <taxon>Pseudomonadati</taxon>
        <taxon>Pseudomonadota</taxon>
        <taxon>Alphaproteobacteria</taxon>
        <taxon>Rhodospirillales</taxon>
        <taxon>Rhodospirillaceae</taxon>
        <taxon>Aerophototrophica</taxon>
    </lineage>
</organism>
<feature type="compositionally biased region" description="Basic and acidic residues" evidence="1">
    <location>
        <begin position="1"/>
        <end position="25"/>
    </location>
</feature>
<evidence type="ECO:0000256" key="1">
    <source>
        <dbReference type="SAM" id="MobiDB-lite"/>
    </source>
</evidence>
<protein>
    <recommendedName>
        <fullName evidence="4">DUF5872 domain-containing protein</fullName>
    </recommendedName>
</protein>
<evidence type="ECO:0000313" key="2">
    <source>
        <dbReference type="EMBL" id="QJE72880.1"/>
    </source>
</evidence>
<gene>
    <name evidence="2" type="ORF">HHL28_07045</name>
</gene>
<dbReference type="Proteomes" id="UP000501891">
    <property type="component" value="Chromosome"/>
</dbReference>
<keyword evidence="3" id="KW-1185">Reference proteome</keyword>
<name>A0A858R625_9PROT</name>
<evidence type="ECO:0000313" key="3">
    <source>
        <dbReference type="Proteomes" id="UP000501891"/>
    </source>
</evidence>